<protein>
    <recommendedName>
        <fullName evidence="6">MYND-type domain-containing protein</fullName>
    </recommendedName>
</protein>
<evidence type="ECO:0000256" key="1">
    <source>
        <dbReference type="ARBA" id="ARBA00022723"/>
    </source>
</evidence>
<keyword evidence="8" id="KW-1185">Reference proteome</keyword>
<sequence length="518" mass="57214">MYMISAEAYFGGLTLAGKELTAAEKRGGPLPPKFDFGVKEVCASCKENVMPPKKILRCSACKAVIYCSMNCAKRDWSYPSVPNAPTHKMLCPDNKRHMLRLPDTQAITKSFPWGRIETDGSFNFDVARGRFGVLGASGYGYWSHRGGPIPHQEEGRMAAALGNSPYARQLLSVVQSFDHLDGKDLLGKKHLSDKDGWKLPTALIPYLNFSSAATRPKVVTGFEEPVVDWDSWYRWRKLKKDSPAALLLAFPMSVYQLVVHCLEVTSSKAGQANKRIPLHIHLVGAEIELNYLPLSFVNEVIQSHHPSLRFSELALLLPYHDIKLVFFGNCVSKLLAEAKRHPGCVASKSPVYTYKSPPECGAGALDIFLHSGSANWSSSGSDSALTAHGGIPDAIVACNAGLSSYPEWMPVTQAAHMRRIPFAVTEYTEQSLESQRGSMSLILRGSGVPLRPLNQYEIKLNPFQRPGQRGIPMYRLPNVVNGFTMVVYKHEKAKGEDSKADDAGMQEKLDNMSLEELD</sequence>
<accession>A0A9P7GCM8</accession>
<keyword evidence="3" id="KW-0862">Zinc</keyword>
<reference evidence="7" key="2">
    <citation type="submission" date="2021-10" db="EMBL/GenBank/DDBJ databases">
        <title>Phylogenomics reveals ancestral predisposition of the termite-cultivated fungus Termitomyces towards a domesticated lifestyle.</title>
        <authorList>
            <person name="Auxier B."/>
            <person name="Grum-Grzhimaylo A."/>
            <person name="Cardenas M.E."/>
            <person name="Lodge J.D."/>
            <person name="Laessoe T."/>
            <person name="Pedersen O."/>
            <person name="Smith M.E."/>
            <person name="Kuyper T.W."/>
            <person name="Franco-Molano E.A."/>
            <person name="Baroni T.J."/>
            <person name="Aanen D.K."/>
        </authorList>
    </citation>
    <scope>NUCLEOTIDE SEQUENCE</scope>
    <source>
        <strain evidence="7">AP01</strain>
        <tissue evidence="7">Mycelium</tissue>
    </source>
</reference>
<dbReference type="InterPro" id="IPR046824">
    <property type="entry name" value="Mss51-like_C"/>
</dbReference>
<dbReference type="PROSITE" id="PS50865">
    <property type="entry name" value="ZF_MYND_2"/>
    <property type="match status" value="1"/>
</dbReference>
<evidence type="ECO:0000256" key="5">
    <source>
        <dbReference type="SAM" id="MobiDB-lite"/>
    </source>
</evidence>
<reference evidence="7" key="1">
    <citation type="submission" date="2020-07" db="EMBL/GenBank/DDBJ databases">
        <authorList>
            <person name="Nieuwenhuis M."/>
            <person name="Van De Peppel L.J.J."/>
        </authorList>
    </citation>
    <scope>NUCLEOTIDE SEQUENCE</scope>
    <source>
        <strain evidence="7">AP01</strain>
        <tissue evidence="7">Mycelium</tissue>
    </source>
</reference>
<dbReference type="SUPFAM" id="SSF144232">
    <property type="entry name" value="HIT/MYND zinc finger-like"/>
    <property type="match status" value="1"/>
</dbReference>
<evidence type="ECO:0000256" key="2">
    <source>
        <dbReference type="ARBA" id="ARBA00022771"/>
    </source>
</evidence>
<dbReference type="Pfam" id="PF20179">
    <property type="entry name" value="MSS51_C"/>
    <property type="match status" value="1"/>
</dbReference>
<dbReference type="Proteomes" id="UP000775547">
    <property type="component" value="Unassembled WGS sequence"/>
</dbReference>
<dbReference type="PANTHER" id="PTHR47570:SF1">
    <property type="entry name" value="ZINC ION BINDING PROTEIN"/>
    <property type="match status" value="1"/>
</dbReference>
<dbReference type="Pfam" id="PF01753">
    <property type="entry name" value="zf-MYND"/>
    <property type="match status" value="1"/>
</dbReference>
<dbReference type="Gene3D" id="6.10.140.2220">
    <property type="match status" value="1"/>
</dbReference>
<feature type="domain" description="MYND-type" evidence="6">
    <location>
        <begin position="42"/>
        <end position="91"/>
    </location>
</feature>
<evidence type="ECO:0000256" key="4">
    <source>
        <dbReference type="PROSITE-ProRule" id="PRU00134"/>
    </source>
</evidence>
<organism evidence="7 8">
    <name type="scientific">Asterophora parasitica</name>
    <dbReference type="NCBI Taxonomy" id="117018"/>
    <lineage>
        <taxon>Eukaryota</taxon>
        <taxon>Fungi</taxon>
        <taxon>Dikarya</taxon>
        <taxon>Basidiomycota</taxon>
        <taxon>Agaricomycotina</taxon>
        <taxon>Agaricomycetes</taxon>
        <taxon>Agaricomycetidae</taxon>
        <taxon>Agaricales</taxon>
        <taxon>Tricholomatineae</taxon>
        <taxon>Lyophyllaceae</taxon>
        <taxon>Asterophora</taxon>
    </lineage>
</organism>
<keyword evidence="1" id="KW-0479">Metal-binding</keyword>
<dbReference type="EMBL" id="JABCKV010000012">
    <property type="protein sequence ID" value="KAG5647149.1"/>
    <property type="molecule type" value="Genomic_DNA"/>
</dbReference>
<keyword evidence="2 4" id="KW-0863">Zinc-finger</keyword>
<name>A0A9P7GCM8_9AGAR</name>
<dbReference type="AlphaFoldDB" id="A0A9P7GCM8"/>
<evidence type="ECO:0000256" key="3">
    <source>
        <dbReference type="ARBA" id="ARBA00022833"/>
    </source>
</evidence>
<dbReference type="GO" id="GO:0008270">
    <property type="term" value="F:zinc ion binding"/>
    <property type="evidence" value="ECO:0007669"/>
    <property type="project" value="UniProtKB-KW"/>
</dbReference>
<dbReference type="PANTHER" id="PTHR47570">
    <property type="entry name" value="ZINC ION BINDING PROTEIN"/>
    <property type="match status" value="1"/>
</dbReference>
<comment type="caution">
    <text evidence="7">The sequence shown here is derived from an EMBL/GenBank/DDBJ whole genome shotgun (WGS) entry which is preliminary data.</text>
</comment>
<dbReference type="OrthoDB" id="432970at2759"/>
<evidence type="ECO:0000313" key="8">
    <source>
        <dbReference type="Proteomes" id="UP000775547"/>
    </source>
</evidence>
<gene>
    <name evidence="7" type="ORF">DXG03_001104</name>
</gene>
<evidence type="ECO:0000313" key="7">
    <source>
        <dbReference type="EMBL" id="KAG5647149.1"/>
    </source>
</evidence>
<feature type="compositionally biased region" description="Basic and acidic residues" evidence="5">
    <location>
        <begin position="494"/>
        <end position="510"/>
    </location>
</feature>
<proteinExistence type="predicted"/>
<feature type="region of interest" description="Disordered" evidence="5">
    <location>
        <begin position="494"/>
        <end position="518"/>
    </location>
</feature>
<dbReference type="InterPro" id="IPR002893">
    <property type="entry name" value="Znf_MYND"/>
</dbReference>
<evidence type="ECO:0000259" key="6">
    <source>
        <dbReference type="PROSITE" id="PS50865"/>
    </source>
</evidence>